<dbReference type="GeneID" id="35798304"/>
<evidence type="ECO:0000313" key="1">
    <source>
        <dbReference type="EMBL" id="EHC18043.1"/>
    </source>
</evidence>
<keyword evidence="2" id="KW-1185">Reference proteome</keyword>
<proteinExistence type="predicted"/>
<sequence>MQESVTYQALIDEGRAIGRAEGIQEGIQRVAVNLLKEGMSREMVSKLTGLSVGQLQQLEISETDESQD</sequence>
<comment type="caution">
    <text evidence="1">The sequence shown here is derived from an EMBL/GenBank/DDBJ whole genome shotgun (WGS) entry which is preliminary data.</text>
</comment>
<dbReference type="AlphaFoldDB" id="G6FQF8"/>
<reference evidence="1 2" key="1">
    <citation type="submission" date="2011-09" db="EMBL/GenBank/DDBJ databases">
        <title>The draft genome of Fischerella sp. JSC-11.</title>
        <authorList>
            <consortium name="US DOE Joint Genome Institute (JGI-PGF)"/>
            <person name="Lucas S."/>
            <person name="Han J."/>
            <person name="Lapidus A."/>
            <person name="Cheng J.-F."/>
            <person name="Goodwin L."/>
            <person name="Pitluck S."/>
            <person name="Peters L."/>
            <person name="Land M.L."/>
            <person name="Hauser L."/>
            <person name="Sarkisova S."/>
            <person name="Bryant D.A."/>
            <person name="Brown I."/>
            <person name="Woyke T.J."/>
        </authorList>
    </citation>
    <scope>NUCLEOTIDE SEQUENCE [LARGE SCALE GENOMIC DNA]</scope>
    <source>
        <strain evidence="1 2">JSC-11</strain>
    </source>
</reference>
<dbReference type="EMBL" id="AGIZ01000003">
    <property type="protein sequence ID" value="EHC18043.1"/>
    <property type="molecule type" value="Genomic_DNA"/>
</dbReference>
<dbReference type="Proteomes" id="UP000004344">
    <property type="component" value="Unassembled WGS sequence"/>
</dbReference>
<evidence type="ECO:0000313" key="2">
    <source>
        <dbReference type="Proteomes" id="UP000004344"/>
    </source>
</evidence>
<gene>
    <name evidence="1" type="ORF">FJSC11DRAFT_1105</name>
</gene>
<evidence type="ECO:0008006" key="3">
    <source>
        <dbReference type="Google" id="ProtNLM"/>
    </source>
</evidence>
<name>G6FQF8_9CYAN</name>
<protein>
    <recommendedName>
        <fullName evidence="3">Transposase</fullName>
    </recommendedName>
</protein>
<organism evidence="1 2">
    <name type="scientific">Fischerella thermalis JSC-11</name>
    <dbReference type="NCBI Taxonomy" id="741277"/>
    <lineage>
        <taxon>Bacteria</taxon>
        <taxon>Bacillati</taxon>
        <taxon>Cyanobacteriota</taxon>
        <taxon>Cyanophyceae</taxon>
        <taxon>Nostocales</taxon>
        <taxon>Hapalosiphonaceae</taxon>
        <taxon>Fischerella</taxon>
    </lineage>
</organism>
<dbReference type="RefSeq" id="WP_009455383.1">
    <property type="nucleotide sequence ID" value="NZ_AGIZ01000003.1"/>
</dbReference>
<dbReference type="PATRIC" id="fig|741277.3.peg.1297"/>
<accession>G6FQF8</accession>